<dbReference type="KEGG" id="peo:AS203_11200"/>
<organism evidence="1 2">
    <name type="scientific">Hoylesella enoeca</name>
    <dbReference type="NCBI Taxonomy" id="76123"/>
    <lineage>
        <taxon>Bacteria</taxon>
        <taxon>Pseudomonadati</taxon>
        <taxon>Bacteroidota</taxon>
        <taxon>Bacteroidia</taxon>
        <taxon>Bacteroidales</taxon>
        <taxon>Prevotellaceae</taxon>
        <taxon>Hoylesella</taxon>
    </lineage>
</organism>
<dbReference type="EMBL" id="CP013195">
    <property type="protein sequence ID" value="ALO49580.1"/>
    <property type="molecule type" value="Genomic_DNA"/>
</dbReference>
<dbReference type="AlphaFoldDB" id="A0A0S2KMR5"/>
<sequence length="318" mass="35454">MKRFFKGFIVLLVISISISVVSVFHSCQTDGEKRDGTVLSKASDLIKCYQENYAKITTTPIVSIPTTRSSIISHGEKGDDVTLYINFPADTQEEVKDLYHHIQTIQDICALHRLTAAEFECSNSSNSKYSIQVSETKVRQELSPMVNASRQYLYGKGISESDIQELLEENNADETVLSVFALLLSEQEMRERISSNKISTASFNPLGFFATPAYCARDKGRLSYAFDCAIEALGVDIFFCLSSSSAVAWSKAAMKKTFKTVAKRVMGPIGVALALGEFLWCLHKQHVCNDNKTAYVGTPDMIDSLYNDIAIRKPKFKR</sequence>
<accession>A0A0S2KMR5</accession>
<evidence type="ECO:0000313" key="1">
    <source>
        <dbReference type="EMBL" id="ALO49580.1"/>
    </source>
</evidence>
<dbReference type="OrthoDB" id="1435947at2"/>
<protein>
    <submittedName>
        <fullName evidence="1">Uncharacterized protein</fullName>
    </submittedName>
</protein>
<reference evidence="2" key="1">
    <citation type="submission" date="2015-11" db="EMBL/GenBank/DDBJ databases">
        <authorList>
            <person name="Holder M.E."/>
            <person name="Ajami N.J."/>
            <person name="Petrosino J.F."/>
        </authorList>
    </citation>
    <scope>NUCLEOTIDE SEQUENCE [LARGE SCALE GENOMIC DNA]</scope>
    <source>
        <strain evidence="2">F0113</strain>
    </source>
</reference>
<gene>
    <name evidence="1" type="ORF">AS203_11200</name>
</gene>
<dbReference type="RefSeq" id="WP_025065029.1">
    <property type="nucleotide sequence ID" value="NZ_CP013195.1"/>
</dbReference>
<keyword evidence="2" id="KW-1185">Reference proteome</keyword>
<name>A0A0S2KMR5_9BACT</name>
<evidence type="ECO:0000313" key="2">
    <source>
        <dbReference type="Proteomes" id="UP000056252"/>
    </source>
</evidence>
<dbReference type="Proteomes" id="UP000056252">
    <property type="component" value="Chromosome"/>
</dbReference>
<proteinExistence type="predicted"/>